<dbReference type="InParanoid" id="E3MH67"/>
<dbReference type="AlphaFoldDB" id="E3MH67"/>
<dbReference type="HOGENOM" id="CLU_264648_0_0_1"/>
<protein>
    <submittedName>
        <fullName evidence="2">Uncharacterized protein</fullName>
    </submittedName>
</protein>
<accession>E3MH67</accession>
<dbReference type="EMBL" id="DS268444">
    <property type="protein sequence ID" value="EFP01669.1"/>
    <property type="molecule type" value="Genomic_DNA"/>
</dbReference>
<name>E3MH67_CAERE</name>
<feature type="region of interest" description="Disordered" evidence="1">
    <location>
        <begin position="140"/>
        <end position="159"/>
    </location>
</feature>
<feature type="region of interest" description="Disordered" evidence="1">
    <location>
        <begin position="64"/>
        <end position="84"/>
    </location>
</feature>
<organism evidence="3">
    <name type="scientific">Caenorhabditis remanei</name>
    <name type="common">Caenorhabditis vulgaris</name>
    <dbReference type="NCBI Taxonomy" id="31234"/>
    <lineage>
        <taxon>Eukaryota</taxon>
        <taxon>Metazoa</taxon>
        <taxon>Ecdysozoa</taxon>
        <taxon>Nematoda</taxon>
        <taxon>Chromadorea</taxon>
        <taxon>Rhabditida</taxon>
        <taxon>Rhabditina</taxon>
        <taxon>Rhabditomorpha</taxon>
        <taxon>Rhabditoidea</taxon>
        <taxon>Rhabditidae</taxon>
        <taxon>Peloderinae</taxon>
        <taxon>Caenorhabditis</taxon>
    </lineage>
</organism>
<gene>
    <name evidence="2" type="ORF">CRE_23527</name>
</gene>
<evidence type="ECO:0000313" key="2">
    <source>
        <dbReference type="EMBL" id="EFP01669.1"/>
    </source>
</evidence>
<dbReference type="Proteomes" id="UP000008281">
    <property type="component" value="Unassembled WGS sequence"/>
</dbReference>
<keyword evidence="3" id="KW-1185">Reference proteome</keyword>
<feature type="region of interest" description="Disordered" evidence="1">
    <location>
        <begin position="1204"/>
        <end position="1263"/>
    </location>
</feature>
<feature type="compositionally biased region" description="Polar residues" evidence="1">
    <location>
        <begin position="1228"/>
        <end position="1245"/>
    </location>
</feature>
<reference evidence="2" key="1">
    <citation type="submission" date="2007-07" db="EMBL/GenBank/DDBJ databases">
        <title>PCAP assembly of the Caenorhabditis remanei genome.</title>
        <authorList>
            <consortium name="The Caenorhabditis remanei Sequencing Consortium"/>
            <person name="Wilson R.K."/>
        </authorList>
    </citation>
    <scope>NUCLEOTIDE SEQUENCE [LARGE SCALE GENOMIC DNA]</scope>
    <source>
        <strain evidence="2">PB4641</strain>
    </source>
</reference>
<feature type="compositionally biased region" description="Basic and acidic residues" evidence="1">
    <location>
        <begin position="64"/>
        <end position="77"/>
    </location>
</feature>
<sequence length="1263" mass="141630">MDKVVLRCYNCSVSLGTKPDYLHPKSKKPACGLCYIYYQRKQWDRPVYAKKKYQYCHDKFVTQETQRKEAEESENRSKLPVPFIEPPKEPAPSSACVKALSEIFPALKRTEIVDPVPKDVYLEGLKIAMEMKLQEPVGTVSVSEELPNPDRPISVKDHSSCSRRKTHITDRSPSTTLRLCCDPTCKEPLVTLGFKHPYMTGERCCSKCYQRYRLLKQKNVPWGPFKSCVNPSCERLTEKEGMCRFCFETEFTAICAMPDCNRLLKNHTVRRHPDSGKPVCLLCYKKIQKQDKVSGNVSNLAALPATVCFVPQEPPNPSKLNSTTLRLCCDPTCKEPLVTLGFKHPYMTGERCCRNCYHRYRLRKQNNVPWGPFKPCANTSCERLTGKKALCRFCFREQYKVFENPSTRLPTTDCFVPFLDPPSDLATETEPSPHLDESFPKLPGSSKPVVLETSESVLVPIAPMIHPLLETSEVCITPIPLPATILPSPELSQRNLFAAPEPFTVSPPIASPATNHTFQLIGDTYSFLTRPDTAFLERSAVTQEAWKNFPAVHDPSYYSSVFNTKELGTPGLVAPPVPLLSLPTLSKAPQPESIAVQINEPPNFAQPISVKDHSSCSRRVTHITDKSPSTALRLCCDPSCKQPLATLGYSHPFMIGERCCSQCYQRYRLRKQNNVPWGPFKPCANPSCERLTEMEAMCRFCFREQNKVSGYSSTLLGTDCSVVFSNPPSDAATETEPTPHLDESFPMLSRSSEPVVLETSGSELVSIVPVPEPATVLPIPEPPVPKVPIPFQETPNTSNPSSTTLRLCCDPTCNRPLATPGYRHPFMTGERCCRRVEHLKISLLFSLEVKFFSKCYNHYFLRKQRNVPYGPFKPCANPSCKRLTEKKALCRFCYKIKWNKTEKCAMPECNRILKQKTVKRHPDSWKPVCITCHRKIQKQDKDARASPVLATLPATDCYVSFSNPSSDLATGIKPSSHLDEPFSRSSKPVILKVSGSDLVPIVSVPQPITTVSMPEPIPIAPQAQPVTILPIPEISPRNLFAAPEPFPVSESDDLFISSFTTDQAFQLIEDTYNFQTRPDTVFSERSVVTQEARKEAARVLSNDPIVYSSMFNTRGLSTPGLVGTPVPLQIPPTPSTAPQPVYIAVTDEHLCEGPSSSPEQLFNPYILPVHPGYPGYPAPFLRPMSPIMKHLLFGYTPDTNSQQVSYWPPSQIPFPKKETTEDPDGEFNSDNLCSTKSQELQNEGIQESPYKKRSQFKLLEDQK</sequence>
<proteinExistence type="predicted"/>
<evidence type="ECO:0000256" key="1">
    <source>
        <dbReference type="SAM" id="MobiDB-lite"/>
    </source>
</evidence>
<evidence type="ECO:0000313" key="3">
    <source>
        <dbReference type="Proteomes" id="UP000008281"/>
    </source>
</evidence>